<evidence type="ECO:0000256" key="3">
    <source>
        <dbReference type="ARBA" id="ARBA00022801"/>
    </source>
</evidence>
<dbReference type="InterPro" id="IPR050131">
    <property type="entry name" value="Peptidase_S8_subtilisin-like"/>
</dbReference>
<dbReference type="Pfam" id="PF00082">
    <property type="entry name" value="Peptidase_S8"/>
    <property type="match status" value="1"/>
</dbReference>
<keyword evidence="2 5" id="KW-0645">Protease</keyword>
<evidence type="ECO:0000313" key="10">
    <source>
        <dbReference type="Proteomes" id="UP001163152"/>
    </source>
</evidence>
<dbReference type="PANTHER" id="PTHR43806">
    <property type="entry name" value="PEPTIDASE S8"/>
    <property type="match status" value="1"/>
</dbReference>
<feature type="domain" description="Fervidolysin-like N-terminal prodomain" evidence="8">
    <location>
        <begin position="118"/>
        <end position="184"/>
    </location>
</feature>
<protein>
    <submittedName>
        <fullName evidence="9">S8 family serine peptidase</fullName>
    </submittedName>
</protein>
<dbReference type="GO" id="GO:0006508">
    <property type="term" value="P:proteolysis"/>
    <property type="evidence" value="ECO:0007669"/>
    <property type="project" value="UniProtKB-KW"/>
</dbReference>
<feature type="active site" description="Charge relay system" evidence="5">
    <location>
        <position position="268"/>
    </location>
</feature>
<dbReference type="InterPro" id="IPR015500">
    <property type="entry name" value="Peptidase_S8_subtilisin-rel"/>
</dbReference>
<evidence type="ECO:0000256" key="4">
    <source>
        <dbReference type="ARBA" id="ARBA00022825"/>
    </source>
</evidence>
<evidence type="ECO:0000259" key="8">
    <source>
        <dbReference type="Pfam" id="PF22148"/>
    </source>
</evidence>
<dbReference type="Pfam" id="PF22148">
    <property type="entry name" value="Fervidolysin_NPro-like"/>
    <property type="match status" value="1"/>
</dbReference>
<dbReference type="InterPro" id="IPR054399">
    <property type="entry name" value="Fervidolysin-like_N_prodom"/>
</dbReference>
<keyword evidence="4 5" id="KW-0720">Serine protease</keyword>
<dbReference type="KEGG" id="tsin:OXH18_00390"/>
<dbReference type="CDD" id="cd07498">
    <property type="entry name" value="Peptidases_S8_15"/>
    <property type="match status" value="1"/>
</dbReference>
<dbReference type="GO" id="GO:0004252">
    <property type="term" value="F:serine-type endopeptidase activity"/>
    <property type="evidence" value="ECO:0007669"/>
    <property type="project" value="UniProtKB-UniRule"/>
</dbReference>
<feature type="active site" description="Charge relay system" evidence="5">
    <location>
        <position position="302"/>
    </location>
</feature>
<dbReference type="SUPFAM" id="SSF52743">
    <property type="entry name" value="Subtilisin-like"/>
    <property type="match status" value="1"/>
</dbReference>
<dbReference type="PROSITE" id="PS51892">
    <property type="entry name" value="SUBTILASE"/>
    <property type="match status" value="1"/>
</dbReference>
<reference evidence="9" key="1">
    <citation type="submission" date="2022-12" db="EMBL/GenBank/DDBJ databases">
        <title>Polyphasic identification of a Novel Hot-Spring Cyanobacterium Ocullathermofonsia sinensis gen nov. sp. nov. and Genomic Insights on its Adaptations to the Thermal Habitat.</title>
        <authorList>
            <person name="Daroch M."/>
            <person name="Tang J."/>
            <person name="Jiang Y."/>
        </authorList>
    </citation>
    <scope>NUCLEOTIDE SEQUENCE</scope>
    <source>
        <strain evidence="9">PKUAC-SCTA174</strain>
    </source>
</reference>
<dbReference type="PRINTS" id="PR00723">
    <property type="entry name" value="SUBTILISIN"/>
</dbReference>
<dbReference type="InterPro" id="IPR023828">
    <property type="entry name" value="Peptidase_S8_Ser-AS"/>
</dbReference>
<dbReference type="PROSITE" id="PS00138">
    <property type="entry name" value="SUBTILASE_SER"/>
    <property type="match status" value="1"/>
</dbReference>
<feature type="domain" description="Peptidase S8/S53" evidence="7">
    <location>
        <begin position="262"/>
        <end position="534"/>
    </location>
</feature>
<dbReference type="PANTHER" id="PTHR43806:SF11">
    <property type="entry name" value="CEREVISIN-RELATED"/>
    <property type="match status" value="1"/>
</dbReference>
<evidence type="ECO:0000259" key="7">
    <source>
        <dbReference type="Pfam" id="PF00082"/>
    </source>
</evidence>
<dbReference type="InterPro" id="IPR036852">
    <property type="entry name" value="Peptidase_S8/S53_dom_sf"/>
</dbReference>
<comment type="similarity">
    <text evidence="1 5">Belongs to the peptidase S8 family.</text>
</comment>
<name>A0A9E8ZCT0_9CYAN</name>
<organism evidence="9 10">
    <name type="scientific">Thermocoleostomius sinensis A174</name>
    <dbReference type="NCBI Taxonomy" id="2016057"/>
    <lineage>
        <taxon>Bacteria</taxon>
        <taxon>Bacillati</taxon>
        <taxon>Cyanobacteriota</taxon>
        <taxon>Cyanophyceae</taxon>
        <taxon>Oculatellales</taxon>
        <taxon>Oculatellaceae</taxon>
        <taxon>Thermocoleostomius</taxon>
    </lineage>
</organism>
<feature type="active site" description="Charge relay system" evidence="5">
    <location>
        <position position="486"/>
    </location>
</feature>
<dbReference type="EMBL" id="CP113797">
    <property type="protein sequence ID" value="WAL60486.1"/>
    <property type="molecule type" value="Genomic_DNA"/>
</dbReference>
<gene>
    <name evidence="9" type="ORF">OXH18_00390</name>
</gene>
<dbReference type="InterPro" id="IPR034054">
    <property type="entry name" value="Pep_S8_PrcA"/>
</dbReference>
<dbReference type="Gene3D" id="3.40.50.200">
    <property type="entry name" value="Peptidase S8/S53 domain"/>
    <property type="match status" value="1"/>
</dbReference>
<dbReference type="Proteomes" id="UP001163152">
    <property type="component" value="Chromosome"/>
</dbReference>
<evidence type="ECO:0000256" key="5">
    <source>
        <dbReference type="PROSITE-ProRule" id="PRU01240"/>
    </source>
</evidence>
<dbReference type="InterPro" id="IPR022398">
    <property type="entry name" value="Peptidase_S8_His-AS"/>
</dbReference>
<evidence type="ECO:0000256" key="2">
    <source>
        <dbReference type="ARBA" id="ARBA00022670"/>
    </source>
</evidence>
<proteinExistence type="inferred from homology"/>
<sequence>MSQTLQDTQPYYYADGKKVFLTPSQHYVAIQTSDREEHEGAAIRQLAEQLSPVAMPGEVLELPQYHLTIVKVADNHSRSAAASETVRSFVDSQPDLSIGPSVYEPANSTADEALIPVGEVLVKFKANVSDTEKQQVLAQYNLIVQASDYPEPGVDLVSVDRADATLSIANQLHEQDLVEYAQPNFARLMPRLMPSNGSGAALLEAETQPDGRYSFDQEPSIVRADSPAPAASVNDPAFPSQWALRKIKAPEAWDISMGNPTISIAVLDEGCDLAHEDLSYKLPGYDAVNRTNDPSPLPRDGHGTSCAGIAAARANNGLGGAGVAPNCKILPVRIAYGSGGRWITSDAIIADAIRTAVNRGADVLSNSWGGGAPSSAITSAFQYAQTNGRGGKGCPIAIATGNGDVRGVSYPANLSPSILGVMAVGASNEWDERKSRTSRDGENWWGSNYGPEVDVVAPGVHIYTTDISGSGGYGSGNYIGNFNGTSSATPHVAGLMGLLLSVDPNLRSWEVEEIIKRSADDLGTAGRDEHFGFGRINCRRALDMLAPIAYGISVTPEFIGSGRECFMRVNLRLFNPSINWVRLNSVTLTSHNPDWTAEIDRFEYVYNVANGTMAPFSGQDVQLKKILLKANGNQSGWSYRWSLNWSYTFWRPSAPGLPLSAAALSEAEGVQVSGKSAKGGDSKRVASNGSAQQDAVRLGNGTTSEAGDEITVDRQSKSITIVIR</sequence>
<evidence type="ECO:0000313" key="9">
    <source>
        <dbReference type="EMBL" id="WAL60486.1"/>
    </source>
</evidence>
<keyword evidence="3 5" id="KW-0378">Hydrolase</keyword>
<evidence type="ECO:0000256" key="1">
    <source>
        <dbReference type="ARBA" id="ARBA00011073"/>
    </source>
</evidence>
<feature type="region of interest" description="Disordered" evidence="6">
    <location>
        <begin position="674"/>
        <end position="708"/>
    </location>
</feature>
<evidence type="ECO:0000256" key="6">
    <source>
        <dbReference type="SAM" id="MobiDB-lite"/>
    </source>
</evidence>
<dbReference type="InterPro" id="IPR000209">
    <property type="entry name" value="Peptidase_S8/S53_dom"/>
</dbReference>
<dbReference type="PROSITE" id="PS00137">
    <property type="entry name" value="SUBTILASE_HIS"/>
    <property type="match status" value="1"/>
</dbReference>
<accession>A0A9E8ZCT0</accession>
<keyword evidence="10" id="KW-1185">Reference proteome</keyword>
<dbReference type="RefSeq" id="WP_268610401.1">
    <property type="nucleotide sequence ID" value="NZ_CP113797.1"/>
</dbReference>
<dbReference type="AlphaFoldDB" id="A0A9E8ZCT0"/>